<dbReference type="EMBL" id="QGKX02001621">
    <property type="protein sequence ID" value="KAF3500964.1"/>
    <property type="molecule type" value="Genomic_DNA"/>
</dbReference>
<dbReference type="GO" id="GO:0004672">
    <property type="term" value="F:protein kinase activity"/>
    <property type="evidence" value="ECO:0007669"/>
    <property type="project" value="InterPro"/>
</dbReference>
<dbReference type="FunFam" id="3.30.200.20:FF:000268">
    <property type="entry name" value="probable receptor-like serine/threonine-protein kinase At5g57670"/>
    <property type="match status" value="1"/>
</dbReference>
<dbReference type="InterPro" id="IPR008271">
    <property type="entry name" value="Ser/Thr_kinase_AS"/>
</dbReference>
<protein>
    <recommendedName>
        <fullName evidence="1">Protein kinase domain-containing protein</fullName>
    </recommendedName>
</protein>
<dbReference type="InterPro" id="IPR011009">
    <property type="entry name" value="Kinase-like_dom_sf"/>
</dbReference>
<name>A0A8S9N7P7_BRACR</name>
<feature type="domain" description="Protein kinase" evidence="1">
    <location>
        <begin position="340"/>
        <end position="618"/>
    </location>
</feature>
<gene>
    <name evidence="2" type="ORF">F2Q69_00040438</name>
</gene>
<dbReference type="InterPro" id="IPR046958">
    <property type="entry name" value="RBK1/2/STUNTED"/>
</dbReference>
<dbReference type="PANTHER" id="PTHR47987">
    <property type="entry name" value="OS08G0249100 PROTEIN"/>
    <property type="match status" value="1"/>
</dbReference>
<proteinExistence type="predicted"/>
<dbReference type="AlphaFoldDB" id="A0A8S9N7P7"/>
<evidence type="ECO:0000313" key="3">
    <source>
        <dbReference type="Proteomes" id="UP000712600"/>
    </source>
</evidence>
<evidence type="ECO:0000259" key="1">
    <source>
        <dbReference type="PROSITE" id="PS50011"/>
    </source>
</evidence>
<organism evidence="2 3">
    <name type="scientific">Brassica cretica</name>
    <name type="common">Mustard</name>
    <dbReference type="NCBI Taxonomy" id="69181"/>
    <lineage>
        <taxon>Eukaryota</taxon>
        <taxon>Viridiplantae</taxon>
        <taxon>Streptophyta</taxon>
        <taxon>Embryophyta</taxon>
        <taxon>Tracheophyta</taxon>
        <taxon>Spermatophyta</taxon>
        <taxon>Magnoliopsida</taxon>
        <taxon>eudicotyledons</taxon>
        <taxon>Gunneridae</taxon>
        <taxon>Pentapetalae</taxon>
        <taxon>rosids</taxon>
        <taxon>malvids</taxon>
        <taxon>Brassicales</taxon>
        <taxon>Brassicaceae</taxon>
        <taxon>Brassiceae</taxon>
        <taxon>Brassica</taxon>
    </lineage>
</organism>
<dbReference type="PROSITE" id="PS00108">
    <property type="entry name" value="PROTEIN_KINASE_ST"/>
    <property type="match status" value="1"/>
</dbReference>
<accession>A0A8S9N7P7</accession>
<evidence type="ECO:0000313" key="2">
    <source>
        <dbReference type="EMBL" id="KAF3500964.1"/>
    </source>
</evidence>
<dbReference type="PROSITE" id="PS50011">
    <property type="entry name" value="PROTEIN_KINASE_DOM"/>
    <property type="match status" value="1"/>
</dbReference>
<dbReference type="SUPFAM" id="SSF56112">
    <property type="entry name" value="Protein kinase-like (PK-like)"/>
    <property type="match status" value="1"/>
</dbReference>
<dbReference type="Gene3D" id="3.30.200.20">
    <property type="entry name" value="Phosphorylase Kinase, domain 1"/>
    <property type="match status" value="1"/>
</dbReference>
<dbReference type="SMART" id="SM00220">
    <property type="entry name" value="S_TKc"/>
    <property type="match status" value="1"/>
</dbReference>
<reference evidence="2" key="1">
    <citation type="submission" date="2019-12" db="EMBL/GenBank/DDBJ databases">
        <title>Genome sequencing and annotation of Brassica cretica.</title>
        <authorList>
            <person name="Studholme D.J."/>
            <person name="Sarris P."/>
        </authorList>
    </citation>
    <scope>NUCLEOTIDE SEQUENCE</scope>
    <source>
        <strain evidence="2">PFS-109/04</strain>
        <tissue evidence="2">Leaf</tissue>
    </source>
</reference>
<dbReference type="Pfam" id="PF00069">
    <property type="entry name" value="Pkinase"/>
    <property type="match status" value="1"/>
</dbReference>
<comment type="caution">
    <text evidence="2">The sequence shown here is derived from an EMBL/GenBank/DDBJ whole genome shotgun (WGS) entry which is preliminary data.</text>
</comment>
<dbReference type="GO" id="GO:0005524">
    <property type="term" value="F:ATP binding"/>
    <property type="evidence" value="ECO:0007669"/>
    <property type="project" value="InterPro"/>
</dbReference>
<dbReference type="FunFam" id="1.10.510.10:FF:000284">
    <property type="entry name" value="Putative receptor-like serine/threonine-protein kinase"/>
    <property type="match status" value="1"/>
</dbReference>
<dbReference type="PANTHER" id="PTHR47987:SF11">
    <property type="entry name" value="RECEPTOR-LIKE CYTOSOLIC SERINE_THREONINE-PROTEIN KINASE RBK1 ISOFORM X1"/>
    <property type="match status" value="1"/>
</dbReference>
<dbReference type="Gene3D" id="1.10.510.10">
    <property type="entry name" value="Transferase(Phosphotransferase) domain 1"/>
    <property type="match status" value="1"/>
</dbReference>
<dbReference type="InterPro" id="IPR000719">
    <property type="entry name" value="Prot_kinase_dom"/>
</dbReference>
<sequence>MLHRNGYGDRYGDGGGDGKRLNLKFIDTGTAWKPLPSPASLKRFGNVPTPSPRRPRAVPVPETPLLFPALCRFEGETSVMEALSLPKAVYDEYQRIITSGKHPSPYCRQVVLLPFQWKQRKIAVEKNKNVDNVNLKQRNIVLVEIKIDESDKEILQWTLEEVAEHGDCVVVVHVCSTSSLPCRALKNKSSLDGYSELYSEFYSTKKLKIRVQHQVLSFMMGLSDKDIELKTEESTIKGRVLEITSQEKRRVSGRSLSLPHVEVMDQKPGWPLLRTTTLATPVVQHQTRKVSVVNWVMSLPERFPNLTSQQSFCDSQLKDILKEINKWFSYDVLKTATSDFSSENLIGKGGCNEVYKGVLEDGKEVAVKILKSSGKEAVNDFVQEVRIISSLSHQNISPLIGICVWYNDLISVYNLSSRGSLEEALQGKHVLGWEERFQIAIGLGKALDYLHNQCSNPVIHRDVKSSNVLLSDEFEPQLSDFGLSMWGSNSCGYTIQRDLVGTFGYLAPEYFMYGKVSDKVDVYAFGVVLLELISGRTTISSDSPRGQESLVMWAIPMIEKGDAKELLDPNIPGSLDEARFQKTVLAARCCLTRAATRRPNIREILKLLRGEDEVEKWVKKVEEDEDSFDDDEVYPNSNKDLHLSLAMLGIEDIDSVSVGSLERSNRSIFYSSSSQELQS</sequence>
<dbReference type="Proteomes" id="UP000712600">
    <property type="component" value="Unassembled WGS sequence"/>
</dbReference>